<organism evidence="1 2">
    <name type="scientific">Spiromyces aspiralis</name>
    <dbReference type="NCBI Taxonomy" id="68401"/>
    <lineage>
        <taxon>Eukaryota</taxon>
        <taxon>Fungi</taxon>
        <taxon>Fungi incertae sedis</taxon>
        <taxon>Zoopagomycota</taxon>
        <taxon>Kickxellomycotina</taxon>
        <taxon>Kickxellomycetes</taxon>
        <taxon>Kickxellales</taxon>
        <taxon>Kickxellaceae</taxon>
        <taxon>Spiromyces</taxon>
    </lineage>
</organism>
<reference evidence="1" key="1">
    <citation type="submission" date="2022-06" db="EMBL/GenBank/DDBJ databases">
        <title>Phylogenomic reconstructions and comparative analyses of Kickxellomycotina fungi.</title>
        <authorList>
            <person name="Reynolds N.K."/>
            <person name="Stajich J.E."/>
            <person name="Barry K."/>
            <person name="Grigoriev I.V."/>
            <person name="Crous P."/>
            <person name="Smith M.E."/>
        </authorList>
    </citation>
    <scope>NUCLEOTIDE SEQUENCE</scope>
    <source>
        <strain evidence="1">RSA 2271</strain>
    </source>
</reference>
<name>A0ACC1HB00_9FUNG</name>
<evidence type="ECO:0000313" key="1">
    <source>
        <dbReference type="EMBL" id="KAJ1673322.1"/>
    </source>
</evidence>
<protein>
    <submittedName>
        <fullName evidence="1">Exocyst complex component S5</fullName>
    </submittedName>
</protein>
<proteinExistence type="predicted"/>
<keyword evidence="2" id="KW-1185">Reference proteome</keyword>
<dbReference type="Proteomes" id="UP001145114">
    <property type="component" value="Unassembled WGS sequence"/>
</dbReference>
<gene>
    <name evidence="1" type="primary">SEC5_1</name>
    <name evidence="1" type="ORF">EV182_005465</name>
</gene>
<sequence>MMPHMGRASSGGDSWTSFASSTSLYHLAIPAVVVDGEKILSGRRKEVRCILFTLCNITAFRLAAFPGLVQFRTLRRLIKGEDLTDSMRKLHDLASALDDMVFHCYIRAKSSRLTSIVRQGVLVGGYSWSTAEYPTAAQSYVSEALLFLVFVHAEVTELMVEGTATSQIPSIQRQPLVRRVFEALVVDMMQAMLDAFRMVDGFGEGGAMQAVLEVMVIKQTLDQYLTRESEECIRLLYMYIHSTYKRTTARAERSARSTSPTPSLQTEGTVNVDGVELTRQQWAMLQSLAKEWARRTSIQFRCFQPADTPTSSDM</sequence>
<accession>A0ACC1HB00</accession>
<evidence type="ECO:0000313" key="2">
    <source>
        <dbReference type="Proteomes" id="UP001145114"/>
    </source>
</evidence>
<comment type="caution">
    <text evidence="1">The sequence shown here is derived from an EMBL/GenBank/DDBJ whole genome shotgun (WGS) entry which is preliminary data.</text>
</comment>
<dbReference type="EMBL" id="JAMZIH010007096">
    <property type="protein sequence ID" value="KAJ1673322.1"/>
    <property type="molecule type" value="Genomic_DNA"/>
</dbReference>